<keyword evidence="5" id="KW-1185">Reference proteome</keyword>
<comment type="similarity">
    <text evidence="1">Belongs to the mandelate racemase/muconate lactonizing enzyme family.</text>
</comment>
<accession>A0ABT8RAB2</accession>
<dbReference type="SUPFAM" id="SSF51604">
    <property type="entry name" value="Enolase C-terminal domain-like"/>
    <property type="match status" value="1"/>
</dbReference>
<dbReference type="RefSeq" id="WP_378410441.1">
    <property type="nucleotide sequence ID" value="NZ_JBHSMY010000006.1"/>
</dbReference>
<dbReference type="EMBL" id="JAUKPO010000011">
    <property type="protein sequence ID" value="MDO1448269.1"/>
    <property type="molecule type" value="Genomic_DNA"/>
</dbReference>
<dbReference type="Proteomes" id="UP001168528">
    <property type="component" value="Unassembled WGS sequence"/>
</dbReference>
<evidence type="ECO:0000313" key="5">
    <source>
        <dbReference type="Proteomes" id="UP001168528"/>
    </source>
</evidence>
<keyword evidence="2" id="KW-0479">Metal-binding</keyword>
<dbReference type="InterPro" id="IPR034593">
    <property type="entry name" value="DgoD-like"/>
</dbReference>
<evidence type="ECO:0000256" key="2">
    <source>
        <dbReference type="ARBA" id="ARBA00022723"/>
    </source>
</evidence>
<proteinExistence type="inferred from homology"/>
<sequence length="462" mass="52035">MNRRNFVQNIGTIAAMTHLQPQQLFMPTPTDSPKTIRITRTASNFEREKLIRPFGFKGGFLTELWQAVALLESELGQQGIGLGTQSVLYGDADLFARHSEAGGNAFMYALTEKALQLSKEIPFTTPIDLIDKLLPQVMAEGQKITGKKDLNPNFVYNALISVDNAAWLLYAAENKVKNFDNLIPQDYRQALAYHNNKIAIMYQVPYGMPVEEIKKAAQQGYFVIKIKSGQPGTQSEMLQKDMDRLTQIHTALKDSPTSQTKNGKLIYTIDPNGRYEKKETLMRFLDHAKKIGAFNQILLIEEPLAESNEEEVADTGVIITADESIHDEKDALRRLEQGYKGMVLKGIAKTLSLSMKIARLAHQRQVPCFCADLTVNPILIDWNKNLAARLLPFPGLDMGMMETNGDMNYLNWKKMQTYHPAAGASWTQAKNGVFELNQEYYQRSGGILEPSTHYQQMFSASR</sequence>
<protein>
    <submittedName>
        <fullName evidence="4">L-alanine-DL-glutamate epimerase</fullName>
    </submittedName>
</protein>
<dbReference type="PANTHER" id="PTHR48080:SF3">
    <property type="entry name" value="ENOLASE SUPERFAMILY MEMBER DDB_G0284701"/>
    <property type="match status" value="1"/>
</dbReference>
<evidence type="ECO:0000313" key="4">
    <source>
        <dbReference type="EMBL" id="MDO1448269.1"/>
    </source>
</evidence>
<comment type="caution">
    <text evidence="4">The sequence shown here is derived from an EMBL/GenBank/DDBJ whole genome shotgun (WGS) entry which is preliminary data.</text>
</comment>
<dbReference type="Gene3D" id="3.20.20.120">
    <property type="entry name" value="Enolase-like C-terminal domain"/>
    <property type="match status" value="1"/>
</dbReference>
<organism evidence="4 5">
    <name type="scientific">Rhodocytophaga aerolata</name>
    <dbReference type="NCBI Taxonomy" id="455078"/>
    <lineage>
        <taxon>Bacteria</taxon>
        <taxon>Pseudomonadati</taxon>
        <taxon>Bacteroidota</taxon>
        <taxon>Cytophagia</taxon>
        <taxon>Cytophagales</taxon>
        <taxon>Rhodocytophagaceae</taxon>
        <taxon>Rhodocytophaga</taxon>
    </lineage>
</organism>
<name>A0ABT8RAB2_9BACT</name>
<dbReference type="InterPro" id="IPR029065">
    <property type="entry name" value="Enolase_C-like"/>
</dbReference>
<dbReference type="Pfam" id="PF13378">
    <property type="entry name" value="MR_MLE_C"/>
    <property type="match status" value="1"/>
</dbReference>
<gene>
    <name evidence="4" type="ORF">Q0590_18485</name>
</gene>
<evidence type="ECO:0000256" key="1">
    <source>
        <dbReference type="ARBA" id="ARBA00008031"/>
    </source>
</evidence>
<evidence type="ECO:0000259" key="3">
    <source>
        <dbReference type="Pfam" id="PF13378"/>
    </source>
</evidence>
<dbReference type="InterPro" id="IPR036849">
    <property type="entry name" value="Enolase-like_C_sf"/>
</dbReference>
<dbReference type="PANTHER" id="PTHR48080">
    <property type="entry name" value="D-GALACTONATE DEHYDRATASE-RELATED"/>
    <property type="match status" value="1"/>
</dbReference>
<reference evidence="4" key="1">
    <citation type="submission" date="2023-07" db="EMBL/GenBank/DDBJ databases">
        <title>The genome sequence of Rhodocytophaga aerolata KACC 12507.</title>
        <authorList>
            <person name="Zhang X."/>
        </authorList>
    </citation>
    <scope>NUCLEOTIDE SEQUENCE</scope>
    <source>
        <strain evidence="4">KACC 12507</strain>
    </source>
</reference>
<feature type="domain" description="Enolase C-terminal" evidence="3">
    <location>
        <begin position="211"/>
        <end position="373"/>
    </location>
</feature>